<dbReference type="GO" id="GO:0016491">
    <property type="term" value="F:oxidoreductase activity"/>
    <property type="evidence" value="ECO:0007669"/>
    <property type="project" value="InterPro"/>
</dbReference>
<dbReference type="Pfam" id="PF07110">
    <property type="entry name" value="EthD"/>
    <property type="match status" value="1"/>
</dbReference>
<dbReference type="AlphaFoldDB" id="A0A6A6TTB5"/>
<evidence type="ECO:0000313" key="4">
    <source>
        <dbReference type="Proteomes" id="UP000799324"/>
    </source>
</evidence>
<dbReference type="Gene3D" id="3.30.70.100">
    <property type="match status" value="1"/>
</dbReference>
<dbReference type="InterPro" id="IPR009799">
    <property type="entry name" value="EthD_dom"/>
</dbReference>
<evidence type="ECO:0000259" key="2">
    <source>
        <dbReference type="Pfam" id="PF07110"/>
    </source>
</evidence>
<reference evidence="3" key="1">
    <citation type="journal article" date="2020" name="Stud. Mycol.">
        <title>101 Dothideomycetes genomes: a test case for predicting lifestyles and emergence of pathogens.</title>
        <authorList>
            <person name="Haridas S."/>
            <person name="Albert R."/>
            <person name="Binder M."/>
            <person name="Bloem J."/>
            <person name="Labutti K."/>
            <person name="Salamov A."/>
            <person name="Andreopoulos B."/>
            <person name="Baker S."/>
            <person name="Barry K."/>
            <person name="Bills G."/>
            <person name="Bluhm B."/>
            <person name="Cannon C."/>
            <person name="Castanera R."/>
            <person name="Culley D."/>
            <person name="Daum C."/>
            <person name="Ezra D."/>
            <person name="Gonzalez J."/>
            <person name="Henrissat B."/>
            <person name="Kuo A."/>
            <person name="Liang C."/>
            <person name="Lipzen A."/>
            <person name="Lutzoni F."/>
            <person name="Magnuson J."/>
            <person name="Mondo S."/>
            <person name="Nolan M."/>
            <person name="Ohm R."/>
            <person name="Pangilinan J."/>
            <person name="Park H.-J."/>
            <person name="Ramirez L."/>
            <person name="Alfaro M."/>
            <person name="Sun H."/>
            <person name="Tritt A."/>
            <person name="Yoshinaga Y."/>
            <person name="Zwiers L.-H."/>
            <person name="Turgeon B."/>
            <person name="Goodwin S."/>
            <person name="Spatafora J."/>
            <person name="Crous P."/>
            <person name="Grigoriev I."/>
        </authorList>
    </citation>
    <scope>NUCLEOTIDE SEQUENCE</scope>
    <source>
        <strain evidence="3">CBS 122681</strain>
    </source>
</reference>
<dbReference type="OrthoDB" id="3183782at2759"/>
<gene>
    <name evidence="3" type="ORF">K491DRAFT_686416</name>
</gene>
<organism evidence="3 4">
    <name type="scientific">Lophiostoma macrostomum CBS 122681</name>
    <dbReference type="NCBI Taxonomy" id="1314788"/>
    <lineage>
        <taxon>Eukaryota</taxon>
        <taxon>Fungi</taxon>
        <taxon>Dikarya</taxon>
        <taxon>Ascomycota</taxon>
        <taxon>Pezizomycotina</taxon>
        <taxon>Dothideomycetes</taxon>
        <taxon>Pleosporomycetidae</taxon>
        <taxon>Pleosporales</taxon>
        <taxon>Lophiostomataceae</taxon>
        <taxon>Lophiostoma</taxon>
    </lineage>
</organism>
<accession>A0A6A6TTB5</accession>
<proteinExistence type="inferred from homology"/>
<comment type="similarity">
    <text evidence="1">Belongs to the tpcK family.</text>
</comment>
<evidence type="ECO:0000256" key="1">
    <source>
        <dbReference type="ARBA" id="ARBA00005986"/>
    </source>
</evidence>
<feature type="domain" description="EthD" evidence="2">
    <location>
        <begin position="16"/>
        <end position="116"/>
    </location>
</feature>
<name>A0A6A6TTB5_9PLEO</name>
<sequence>MAETDCVLLIVYIRRNPSISKDQFYEHWKDVHGPKVIPWAEKHGIRRYQQLHTSGTIMPTASAPDAMHKTEAATEPMEFDGIALFTVPSLKQHADAHKDPYYLNVIEPDEWNLIDKGGPSGGIVTTYHGPVLDMVHAGVNAIGDKGQEYRKEWEEWEKKA</sequence>
<keyword evidence="4" id="KW-1185">Reference proteome</keyword>
<dbReference type="EMBL" id="MU004289">
    <property type="protein sequence ID" value="KAF2662541.1"/>
    <property type="molecule type" value="Genomic_DNA"/>
</dbReference>
<dbReference type="InterPro" id="IPR011008">
    <property type="entry name" value="Dimeric_a/b-barrel"/>
</dbReference>
<dbReference type="SUPFAM" id="SSF54909">
    <property type="entry name" value="Dimeric alpha+beta barrel"/>
    <property type="match status" value="1"/>
</dbReference>
<evidence type="ECO:0000313" key="3">
    <source>
        <dbReference type="EMBL" id="KAF2662541.1"/>
    </source>
</evidence>
<protein>
    <recommendedName>
        <fullName evidence="2">EthD domain-containing protein</fullName>
    </recommendedName>
</protein>
<dbReference type="Proteomes" id="UP000799324">
    <property type="component" value="Unassembled WGS sequence"/>
</dbReference>